<accession>A0A370X4E9</accession>
<comment type="caution">
    <text evidence="6">The sequence shown here is derived from an EMBL/GenBank/DDBJ whole genome shotgun (WGS) entry which is preliminary data.</text>
</comment>
<comment type="similarity">
    <text evidence="2">Belongs to the fimbrial protein family.</text>
</comment>
<sequence length="410" mass="41390">MHEPWRRRTCFEGRHMKYATFASPLARRVTALVLAVGLLSPTICSAFVINTSSGGKTGHAHVLAAQVAGGQAPACSATPTSAAITLPSTISIAPGTANGLIGSAASVTVDVDCYTAFLLTPNYYDDFTVLAGQLATIDSTNASPSGSGIMFQTSVPGIDVLLTATPAQASSGSNGPNGTTGWAVQTSNCTSAGGTNNNPGSCSPNPVAAKFTAQLVKTGPVSPGTISSIQLLQLFDSDSVPANPPKDGPTTTYSSASVSFATVTLNAITVSMSTCSVVAGSSNLSVALPTIVSNALPTTGSVAGKTSFNIQYTCPSGWSLYMTMSTANPGTATGVILPSASCSAGTPATNVGIQLLQSNQQAVQFNTAQSVGNSPNGELTLPYYAQYYATGSPISAGQVCGTATFTMSYQ</sequence>
<evidence type="ECO:0000313" key="6">
    <source>
        <dbReference type="EMBL" id="RDS83226.1"/>
    </source>
</evidence>
<comment type="subcellular location">
    <subcellularLocation>
        <location evidence="1">Fimbrium</location>
    </subcellularLocation>
</comment>
<keyword evidence="7" id="KW-1185">Reference proteome</keyword>
<dbReference type="SUPFAM" id="SSF49401">
    <property type="entry name" value="Bacterial adhesins"/>
    <property type="match status" value="1"/>
</dbReference>
<reference evidence="6 7" key="1">
    <citation type="submission" date="2018-07" db="EMBL/GenBank/DDBJ databases">
        <title>Dyella monticola sp. nov. and Dyella psychrodurans sp. nov. isolated from monsoon evergreen broad-leaved forest soil of Dinghu Mountain, China.</title>
        <authorList>
            <person name="Gao Z."/>
            <person name="Qiu L."/>
        </authorList>
    </citation>
    <scope>NUCLEOTIDE SEQUENCE [LARGE SCALE GENOMIC DNA]</scope>
    <source>
        <strain evidence="6 7">4MSK11</strain>
    </source>
</reference>
<dbReference type="AlphaFoldDB" id="A0A370X4E9"/>
<dbReference type="EMBL" id="QRBF01000004">
    <property type="protein sequence ID" value="RDS83226.1"/>
    <property type="molecule type" value="Genomic_DNA"/>
</dbReference>
<dbReference type="PANTHER" id="PTHR33420">
    <property type="entry name" value="FIMBRIAL SUBUNIT ELFA-RELATED"/>
    <property type="match status" value="1"/>
</dbReference>
<keyword evidence="4" id="KW-0281">Fimbrium</keyword>
<dbReference type="GO" id="GO:0043709">
    <property type="term" value="P:cell adhesion involved in single-species biofilm formation"/>
    <property type="evidence" value="ECO:0007669"/>
    <property type="project" value="TreeGrafter"/>
</dbReference>
<evidence type="ECO:0000256" key="4">
    <source>
        <dbReference type="ARBA" id="ARBA00023263"/>
    </source>
</evidence>
<evidence type="ECO:0000256" key="2">
    <source>
        <dbReference type="ARBA" id="ARBA00006671"/>
    </source>
</evidence>
<organism evidence="6 7">
    <name type="scientific">Dyella psychrodurans</name>
    <dbReference type="NCBI Taxonomy" id="1927960"/>
    <lineage>
        <taxon>Bacteria</taxon>
        <taxon>Pseudomonadati</taxon>
        <taxon>Pseudomonadota</taxon>
        <taxon>Gammaproteobacteria</taxon>
        <taxon>Lysobacterales</taxon>
        <taxon>Rhodanobacteraceae</taxon>
        <taxon>Dyella</taxon>
    </lineage>
</organism>
<dbReference type="InterPro" id="IPR008966">
    <property type="entry name" value="Adhesion_dom_sf"/>
</dbReference>
<keyword evidence="3" id="KW-0732">Signal</keyword>
<evidence type="ECO:0000313" key="7">
    <source>
        <dbReference type="Proteomes" id="UP000255334"/>
    </source>
</evidence>
<dbReference type="GO" id="GO:0009289">
    <property type="term" value="C:pilus"/>
    <property type="evidence" value="ECO:0007669"/>
    <property type="project" value="UniProtKB-SubCell"/>
</dbReference>
<dbReference type="Proteomes" id="UP000255334">
    <property type="component" value="Unassembled WGS sequence"/>
</dbReference>
<dbReference type="InterPro" id="IPR000259">
    <property type="entry name" value="Adhesion_dom_fimbrial"/>
</dbReference>
<evidence type="ECO:0000256" key="3">
    <source>
        <dbReference type="ARBA" id="ARBA00022729"/>
    </source>
</evidence>
<evidence type="ECO:0000256" key="1">
    <source>
        <dbReference type="ARBA" id="ARBA00004561"/>
    </source>
</evidence>
<dbReference type="Gene3D" id="2.60.40.3310">
    <property type="match status" value="1"/>
</dbReference>
<protein>
    <submittedName>
        <fullName evidence="6">Type 1 fimbrial protein</fullName>
    </submittedName>
</protein>
<gene>
    <name evidence="6" type="ORF">DWU99_11800</name>
</gene>
<dbReference type="Pfam" id="PF00419">
    <property type="entry name" value="Fimbrial"/>
    <property type="match status" value="1"/>
</dbReference>
<dbReference type="InterPro" id="IPR036937">
    <property type="entry name" value="Adhesion_dom_fimbrial_sf"/>
</dbReference>
<dbReference type="PANTHER" id="PTHR33420:SF3">
    <property type="entry name" value="FIMBRIAL SUBUNIT ELFA"/>
    <property type="match status" value="1"/>
</dbReference>
<dbReference type="Gene3D" id="2.60.40.1090">
    <property type="entry name" value="Fimbrial-type adhesion domain"/>
    <property type="match status" value="1"/>
</dbReference>
<proteinExistence type="inferred from homology"/>
<dbReference type="InterPro" id="IPR050263">
    <property type="entry name" value="Bact_Fimbrial_Adh_Pro"/>
</dbReference>
<name>A0A370X4E9_9GAMM</name>
<feature type="domain" description="Fimbrial-type adhesion" evidence="5">
    <location>
        <begin position="270"/>
        <end position="410"/>
    </location>
</feature>
<evidence type="ECO:0000259" key="5">
    <source>
        <dbReference type="Pfam" id="PF00419"/>
    </source>
</evidence>